<keyword evidence="2" id="KW-0813">Transport</keyword>
<evidence type="ECO:0000259" key="5">
    <source>
        <dbReference type="PROSITE" id="PS50893"/>
    </source>
</evidence>
<accession>A0A1I1L716</accession>
<name>A0A1I1L716_9RHOB</name>
<dbReference type="InterPro" id="IPR017871">
    <property type="entry name" value="ABC_transporter-like_CS"/>
</dbReference>
<evidence type="ECO:0000313" key="6">
    <source>
        <dbReference type="EMBL" id="SFC65360.1"/>
    </source>
</evidence>
<protein>
    <submittedName>
        <fullName evidence="6">Capsular polysaccharide transport system ATP-binding protein</fullName>
    </submittedName>
</protein>
<dbReference type="InterPro" id="IPR003439">
    <property type="entry name" value="ABC_transporter-like_ATP-bd"/>
</dbReference>
<dbReference type="PROSITE" id="PS50893">
    <property type="entry name" value="ABC_TRANSPORTER_2"/>
    <property type="match status" value="1"/>
</dbReference>
<gene>
    <name evidence="6" type="ORF">SAMN04488094_107119</name>
</gene>
<dbReference type="GO" id="GO:0005524">
    <property type="term" value="F:ATP binding"/>
    <property type="evidence" value="ECO:0007669"/>
    <property type="project" value="UniProtKB-KW"/>
</dbReference>
<feature type="domain" description="ABC transporter" evidence="5">
    <location>
        <begin position="2"/>
        <end position="221"/>
    </location>
</feature>
<dbReference type="CDD" id="cd03220">
    <property type="entry name" value="ABC_KpsT_Wzt"/>
    <property type="match status" value="1"/>
</dbReference>
<dbReference type="InterPro" id="IPR050683">
    <property type="entry name" value="Bact_Polysacc_Export_ATP-bd"/>
</dbReference>
<evidence type="ECO:0000313" key="7">
    <source>
        <dbReference type="Proteomes" id="UP000198728"/>
    </source>
</evidence>
<comment type="similarity">
    <text evidence="1">Belongs to the ABC transporter superfamily.</text>
</comment>
<evidence type="ECO:0000256" key="4">
    <source>
        <dbReference type="ARBA" id="ARBA00022840"/>
    </source>
</evidence>
<proteinExistence type="inferred from homology"/>
<dbReference type="PANTHER" id="PTHR46743">
    <property type="entry name" value="TEICHOIC ACIDS EXPORT ATP-BINDING PROTEIN TAGH"/>
    <property type="match status" value="1"/>
</dbReference>
<dbReference type="GO" id="GO:0016887">
    <property type="term" value="F:ATP hydrolysis activity"/>
    <property type="evidence" value="ECO:0007669"/>
    <property type="project" value="InterPro"/>
</dbReference>
<dbReference type="GO" id="GO:0140359">
    <property type="term" value="F:ABC-type transporter activity"/>
    <property type="evidence" value="ECO:0007669"/>
    <property type="project" value="InterPro"/>
</dbReference>
<keyword evidence="4 6" id="KW-0067">ATP-binding</keyword>
<keyword evidence="7" id="KW-1185">Reference proteome</keyword>
<dbReference type="EMBL" id="FOLG01000007">
    <property type="protein sequence ID" value="SFC65360.1"/>
    <property type="molecule type" value="Genomic_DNA"/>
</dbReference>
<keyword evidence="3" id="KW-0547">Nucleotide-binding</keyword>
<dbReference type="OrthoDB" id="9778870at2"/>
<evidence type="ECO:0000256" key="2">
    <source>
        <dbReference type="ARBA" id="ARBA00022448"/>
    </source>
</evidence>
<dbReference type="Pfam" id="PF00005">
    <property type="entry name" value="ABC_tran"/>
    <property type="match status" value="1"/>
</dbReference>
<evidence type="ECO:0000256" key="3">
    <source>
        <dbReference type="ARBA" id="ARBA00022741"/>
    </source>
</evidence>
<sequence>MIRLTNLSKTFNTAGTSKVVLDNVNAVFPTGQSVALVGRNGAGKSSLMKIIAGTMAADSGTVSSDGTVSWPVGFAGSFHGELTGAQNIRFIARVYGVDTDELLEFVAQFAELGEHFHMPVRTYSSGMRARLAFGLSMGVDFDTYLVDESTAVGDASFRAKSKEYFLDRLSKSSAIVVSHGMKLLRQICTSGAVLENGKLVYYDNVEDAIAHHEYNMNSSEDDEDEV</sequence>
<dbReference type="SMART" id="SM00382">
    <property type="entry name" value="AAA"/>
    <property type="match status" value="1"/>
</dbReference>
<dbReference type="RefSeq" id="WP_093361117.1">
    <property type="nucleotide sequence ID" value="NZ_FOLG01000007.1"/>
</dbReference>
<reference evidence="6 7" key="1">
    <citation type="submission" date="2016-10" db="EMBL/GenBank/DDBJ databases">
        <authorList>
            <person name="de Groot N.N."/>
        </authorList>
    </citation>
    <scope>NUCLEOTIDE SEQUENCE [LARGE SCALE GENOMIC DNA]</scope>
    <source>
        <strain evidence="6 7">DSM 19548</strain>
    </source>
</reference>
<dbReference type="SUPFAM" id="SSF52540">
    <property type="entry name" value="P-loop containing nucleoside triphosphate hydrolases"/>
    <property type="match status" value="1"/>
</dbReference>
<dbReference type="AlphaFoldDB" id="A0A1I1L716"/>
<evidence type="ECO:0000256" key="1">
    <source>
        <dbReference type="ARBA" id="ARBA00005417"/>
    </source>
</evidence>
<dbReference type="InterPro" id="IPR015860">
    <property type="entry name" value="ABC_transpr_TagH-like"/>
</dbReference>
<dbReference type="GO" id="GO:0016020">
    <property type="term" value="C:membrane"/>
    <property type="evidence" value="ECO:0007669"/>
    <property type="project" value="InterPro"/>
</dbReference>
<dbReference type="Gene3D" id="3.40.50.300">
    <property type="entry name" value="P-loop containing nucleotide triphosphate hydrolases"/>
    <property type="match status" value="1"/>
</dbReference>
<dbReference type="STRING" id="441112.SAMN04488094_107119"/>
<organism evidence="6 7">
    <name type="scientific">Tropicimonas isoalkanivorans</name>
    <dbReference type="NCBI Taxonomy" id="441112"/>
    <lineage>
        <taxon>Bacteria</taxon>
        <taxon>Pseudomonadati</taxon>
        <taxon>Pseudomonadota</taxon>
        <taxon>Alphaproteobacteria</taxon>
        <taxon>Rhodobacterales</taxon>
        <taxon>Roseobacteraceae</taxon>
        <taxon>Tropicimonas</taxon>
    </lineage>
</organism>
<dbReference type="InterPro" id="IPR003593">
    <property type="entry name" value="AAA+_ATPase"/>
</dbReference>
<dbReference type="Proteomes" id="UP000198728">
    <property type="component" value="Unassembled WGS sequence"/>
</dbReference>
<dbReference type="InterPro" id="IPR027417">
    <property type="entry name" value="P-loop_NTPase"/>
</dbReference>
<dbReference type="PROSITE" id="PS00211">
    <property type="entry name" value="ABC_TRANSPORTER_1"/>
    <property type="match status" value="1"/>
</dbReference>
<dbReference type="PANTHER" id="PTHR46743:SF2">
    <property type="entry name" value="TEICHOIC ACIDS EXPORT ATP-BINDING PROTEIN TAGH"/>
    <property type="match status" value="1"/>
</dbReference>